<reference evidence="10" key="1">
    <citation type="submission" date="2020-05" db="EMBL/GenBank/DDBJ databases">
        <authorList>
            <person name="Chiriac C."/>
            <person name="Salcher M."/>
            <person name="Ghai R."/>
            <person name="Kavagutti S V."/>
        </authorList>
    </citation>
    <scope>NUCLEOTIDE SEQUENCE</scope>
</reference>
<dbReference type="InterPro" id="IPR050879">
    <property type="entry name" value="Acyltransferase_3"/>
</dbReference>
<feature type="transmembrane region" description="Helical" evidence="8">
    <location>
        <begin position="140"/>
        <end position="156"/>
    </location>
</feature>
<sequence length="612" mass="65343">MPALDGLRALAVIAVVLYHGEVGGLPGGFLGVEIFFVISGYLITALLMSERERTGGTAYLAFWARRARRLLPALFALAAVVTVVWVIFVPGELARVRGDLVGALLYATNWYQIIVHQSYFEAIGRPSPLRHLWSLAVEEQFYIVWPVLLAAIWRVTRGRRDRMLMITGVLAMASAVLAIVLFQPGVDPSRVYYGTDTRAAGVLLGAGLAMAAPPWLMRAQIAKRARQAITAIGVAGMLGIVLMIMWVNEFAPFIYQGGFVLLDLLTLAVIVALVHPCGTFLSKGFALAPLIWIGRRSYGIYLWHWPVFVLTRPGIDFPLTGWTLLAVRLALTMAIAEVSYRFVEMPVRDGALSRWWARRNEPGGLVPPRARRPAAVGGIFAVVMLVMLVIAQPSKGSLPGVDLSGITTDALGNVIDRTTIPPITIAPTTVAPVTAPTTAVAPSTTVAPPVTVPATIGGSGSTTIAIGDSVLLGALNAVRAILPGITVNAEVGRQFAVLPGVIRSLANGGALRPNVVINLGTNGPPTVSDLTRSLDALAGSKRVVLVTTSEPRWWQDETNDRLRSAAEGRPNVVVADWYAIASGRPDYFVSDGVHLTQAGAEAFAATIAAALR</sequence>
<keyword evidence="4 8" id="KW-0812">Transmembrane</keyword>
<evidence type="ECO:0000313" key="10">
    <source>
        <dbReference type="EMBL" id="CAB4597274.1"/>
    </source>
</evidence>
<gene>
    <name evidence="10" type="ORF">UFOPK1835_00140</name>
</gene>
<dbReference type="SUPFAM" id="SSF52266">
    <property type="entry name" value="SGNH hydrolase"/>
    <property type="match status" value="1"/>
</dbReference>
<dbReference type="GO" id="GO:0009103">
    <property type="term" value="P:lipopolysaccharide biosynthetic process"/>
    <property type="evidence" value="ECO:0007669"/>
    <property type="project" value="TreeGrafter"/>
</dbReference>
<feature type="transmembrane region" description="Helical" evidence="8">
    <location>
        <begin position="228"/>
        <end position="247"/>
    </location>
</feature>
<dbReference type="PANTHER" id="PTHR23028:SF53">
    <property type="entry name" value="ACYL_TRANSF_3 DOMAIN-CONTAINING PROTEIN"/>
    <property type="match status" value="1"/>
</dbReference>
<name>A0A6J6GDX8_9ZZZZ</name>
<feature type="transmembrane region" description="Helical" evidence="8">
    <location>
        <begin position="253"/>
        <end position="274"/>
    </location>
</feature>
<feature type="transmembrane region" description="Helical" evidence="8">
    <location>
        <begin position="198"/>
        <end position="216"/>
    </location>
</feature>
<evidence type="ECO:0000256" key="7">
    <source>
        <dbReference type="ARBA" id="ARBA00023315"/>
    </source>
</evidence>
<evidence type="ECO:0000256" key="5">
    <source>
        <dbReference type="ARBA" id="ARBA00022989"/>
    </source>
</evidence>
<dbReference type="AlphaFoldDB" id="A0A6J6GDX8"/>
<dbReference type="Gene3D" id="3.40.50.1110">
    <property type="entry name" value="SGNH hydrolase"/>
    <property type="match status" value="1"/>
</dbReference>
<dbReference type="GO" id="GO:0005886">
    <property type="term" value="C:plasma membrane"/>
    <property type="evidence" value="ECO:0007669"/>
    <property type="project" value="UniProtKB-SubCell"/>
</dbReference>
<dbReference type="EMBL" id="CAEZUP010000003">
    <property type="protein sequence ID" value="CAB4597274.1"/>
    <property type="molecule type" value="Genomic_DNA"/>
</dbReference>
<feature type="domain" description="Acyltransferase 3" evidence="9">
    <location>
        <begin position="3"/>
        <end position="336"/>
    </location>
</feature>
<keyword evidence="2" id="KW-1003">Cell membrane</keyword>
<accession>A0A6J6GDX8</accession>
<comment type="subcellular location">
    <subcellularLocation>
        <location evidence="1">Cell membrane</location>
        <topology evidence="1">Multi-pass membrane protein</topology>
    </subcellularLocation>
</comment>
<keyword evidence="5 8" id="KW-1133">Transmembrane helix</keyword>
<organism evidence="10">
    <name type="scientific">freshwater metagenome</name>
    <dbReference type="NCBI Taxonomy" id="449393"/>
    <lineage>
        <taxon>unclassified sequences</taxon>
        <taxon>metagenomes</taxon>
        <taxon>ecological metagenomes</taxon>
    </lineage>
</organism>
<evidence type="ECO:0000259" key="9">
    <source>
        <dbReference type="Pfam" id="PF01757"/>
    </source>
</evidence>
<feature type="transmembrane region" description="Helical" evidence="8">
    <location>
        <begin position="374"/>
        <end position="391"/>
    </location>
</feature>
<protein>
    <submittedName>
        <fullName evidence="10">Unannotated protein</fullName>
    </submittedName>
</protein>
<keyword evidence="3" id="KW-0808">Transferase</keyword>
<dbReference type="GO" id="GO:0016747">
    <property type="term" value="F:acyltransferase activity, transferring groups other than amino-acyl groups"/>
    <property type="evidence" value="ECO:0007669"/>
    <property type="project" value="InterPro"/>
</dbReference>
<evidence type="ECO:0000256" key="8">
    <source>
        <dbReference type="SAM" id="Phobius"/>
    </source>
</evidence>
<keyword evidence="7" id="KW-0012">Acyltransferase</keyword>
<feature type="transmembrane region" description="Helical" evidence="8">
    <location>
        <begin position="163"/>
        <end position="186"/>
    </location>
</feature>
<evidence type="ECO:0000256" key="2">
    <source>
        <dbReference type="ARBA" id="ARBA00022475"/>
    </source>
</evidence>
<evidence type="ECO:0000256" key="1">
    <source>
        <dbReference type="ARBA" id="ARBA00004651"/>
    </source>
</evidence>
<dbReference type="CDD" id="cd01840">
    <property type="entry name" value="SGNH_hydrolase_yrhL_like"/>
    <property type="match status" value="1"/>
</dbReference>
<feature type="transmembrane region" description="Helical" evidence="8">
    <location>
        <begin position="28"/>
        <end position="49"/>
    </location>
</feature>
<dbReference type="Pfam" id="PF01757">
    <property type="entry name" value="Acyl_transf_3"/>
    <property type="match status" value="1"/>
</dbReference>
<dbReference type="PANTHER" id="PTHR23028">
    <property type="entry name" value="ACETYLTRANSFERASE"/>
    <property type="match status" value="1"/>
</dbReference>
<feature type="transmembrane region" description="Helical" evidence="8">
    <location>
        <begin position="70"/>
        <end position="88"/>
    </location>
</feature>
<evidence type="ECO:0000256" key="6">
    <source>
        <dbReference type="ARBA" id="ARBA00023136"/>
    </source>
</evidence>
<dbReference type="InterPro" id="IPR036514">
    <property type="entry name" value="SGNH_hydro_sf"/>
</dbReference>
<proteinExistence type="predicted"/>
<keyword evidence="6 8" id="KW-0472">Membrane</keyword>
<evidence type="ECO:0000256" key="3">
    <source>
        <dbReference type="ARBA" id="ARBA00022679"/>
    </source>
</evidence>
<evidence type="ECO:0000256" key="4">
    <source>
        <dbReference type="ARBA" id="ARBA00022692"/>
    </source>
</evidence>
<dbReference type="InterPro" id="IPR002656">
    <property type="entry name" value="Acyl_transf_3_dom"/>
</dbReference>